<reference evidence="3 4" key="1">
    <citation type="submission" date="2023-08" db="EMBL/GenBank/DDBJ databases">
        <title>Black Yeasts Isolated from many extreme environments.</title>
        <authorList>
            <person name="Coleine C."/>
            <person name="Stajich J.E."/>
            <person name="Selbmann L."/>
        </authorList>
    </citation>
    <scope>NUCLEOTIDE SEQUENCE [LARGE SCALE GENOMIC DNA]</scope>
    <source>
        <strain evidence="3 4">CCFEE 5935</strain>
    </source>
</reference>
<dbReference type="Pfam" id="PF00106">
    <property type="entry name" value="adh_short"/>
    <property type="match status" value="1"/>
</dbReference>
<dbReference type="InterPro" id="IPR036291">
    <property type="entry name" value="NAD(P)-bd_dom_sf"/>
</dbReference>
<dbReference type="RefSeq" id="XP_064653444.1">
    <property type="nucleotide sequence ID" value="XM_064808395.1"/>
</dbReference>
<proteinExistence type="inferred from homology"/>
<evidence type="ECO:0000256" key="2">
    <source>
        <dbReference type="RuleBase" id="RU000363"/>
    </source>
</evidence>
<protein>
    <submittedName>
        <fullName evidence="3">Uncharacterized protein</fullName>
    </submittedName>
</protein>
<accession>A0AAV9NTL4</accession>
<dbReference type="EMBL" id="JAVRRT010000034">
    <property type="protein sequence ID" value="KAK5162812.1"/>
    <property type="molecule type" value="Genomic_DNA"/>
</dbReference>
<dbReference type="SUPFAM" id="SSF51735">
    <property type="entry name" value="NAD(P)-binding Rossmann-fold domains"/>
    <property type="match status" value="1"/>
</dbReference>
<dbReference type="InterPro" id="IPR002347">
    <property type="entry name" value="SDR_fam"/>
</dbReference>
<gene>
    <name evidence="3" type="ORF">LTR77_011184</name>
</gene>
<dbReference type="PANTHER" id="PTHR42760">
    <property type="entry name" value="SHORT-CHAIN DEHYDROGENASES/REDUCTASES FAMILY MEMBER"/>
    <property type="match status" value="1"/>
</dbReference>
<name>A0AAV9NTL4_9PEZI</name>
<evidence type="ECO:0000313" key="3">
    <source>
        <dbReference type="EMBL" id="KAK5162812.1"/>
    </source>
</evidence>
<keyword evidence="4" id="KW-1185">Reference proteome</keyword>
<comment type="similarity">
    <text evidence="1 2">Belongs to the short-chain dehydrogenases/reductases (SDR) family.</text>
</comment>
<dbReference type="Proteomes" id="UP001337655">
    <property type="component" value="Unassembled WGS sequence"/>
</dbReference>
<evidence type="ECO:0000313" key="4">
    <source>
        <dbReference type="Proteomes" id="UP001337655"/>
    </source>
</evidence>
<evidence type="ECO:0000256" key="1">
    <source>
        <dbReference type="ARBA" id="ARBA00006484"/>
    </source>
</evidence>
<dbReference type="PRINTS" id="PR00080">
    <property type="entry name" value="SDRFAMILY"/>
</dbReference>
<dbReference type="GeneID" id="89932503"/>
<comment type="caution">
    <text evidence="3">The sequence shown here is derived from an EMBL/GenBank/DDBJ whole genome shotgun (WGS) entry which is preliminary data.</text>
</comment>
<organism evidence="3 4">
    <name type="scientific">Saxophila tyrrhenica</name>
    <dbReference type="NCBI Taxonomy" id="1690608"/>
    <lineage>
        <taxon>Eukaryota</taxon>
        <taxon>Fungi</taxon>
        <taxon>Dikarya</taxon>
        <taxon>Ascomycota</taxon>
        <taxon>Pezizomycotina</taxon>
        <taxon>Dothideomycetes</taxon>
        <taxon>Dothideomycetidae</taxon>
        <taxon>Mycosphaerellales</taxon>
        <taxon>Extremaceae</taxon>
        <taxon>Saxophila</taxon>
    </lineage>
</organism>
<dbReference type="PRINTS" id="PR00081">
    <property type="entry name" value="GDHRDH"/>
</dbReference>
<dbReference type="AlphaFoldDB" id="A0AAV9NTL4"/>
<dbReference type="Gene3D" id="3.40.50.720">
    <property type="entry name" value="NAD(P)-binding Rossmann-like Domain"/>
    <property type="match status" value="1"/>
</dbReference>
<sequence length="279" mass="29815">MDALPDDFFMNSLAFTPRVHREPYPAIDPTSPSLALAGRVVIVSGVTKGIGRRGIVPAFAKARPKAMVLVARSRDGATAVADELSQMYPDTEFVGIAADVSKDEDVASLFQQVSSLFGQADILVNNAGVNSAGGLLADVATATWWSDFETNAKGLFLMCQTFLKHADPTQPSTIINLSTSGAPAVFPGMSAYTLAKLVGLQMTAYIAAEYANTTAVALHPGVVRTDMVVPSFVRFAKDSPDLVGSTAVYLCSEQARWLSGCFVNANWNMEDLAKRREEV</sequence>
<dbReference type="GO" id="GO:0016616">
    <property type="term" value="F:oxidoreductase activity, acting on the CH-OH group of donors, NAD or NADP as acceptor"/>
    <property type="evidence" value="ECO:0007669"/>
    <property type="project" value="TreeGrafter"/>
</dbReference>
<dbReference type="CDD" id="cd05233">
    <property type="entry name" value="SDR_c"/>
    <property type="match status" value="1"/>
</dbReference>